<dbReference type="Proteomes" id="UP000295832">
    <property type="component" value="Unassembled WGS sequence"/>
</dbReference>
<feature type="transmembrane region" description="Helical" evidence="7">
    <location>
        <begin position="149"/>
        <end position="167"/>
    </location>
</feature>
<dbReference type="SUPFAM" id="SSF103481">
    <property type="entry name" value="Multidrug resistance efflux transporter EmrE"/>
    <property type="match status" value="2"/>
</dbReference>
<feature type="transmembrane region" description="Helical" evidence="7">
    <location>
        <begin position="39"/>
        <end position="61"/>
    </location>
</feature>
<dbReference type="InterPro" id="IPR051258">
    <property type="entry name" value="Diverse_Substrate_Transporter"/>
</dbReference>
<evidence type="ECO:0000256" key="1">
    <source>
        <dbReference type="ARBA" id="ARBA00004651"/>
    </source>
</evidence>
<keyword evidence="6 7" id="KW-0472">Membrane</keyword>
<sequence>MEQLLSRRLKADLALLFVVVIWGSTFAIMKGVFEVITPFYFLTLRFTFATLVLSFVFLNRIKKLNLDTLKKGVWTGIFLFGGYALQVTALKLTEASKVGFITGLTVVLVPVLSALVFKKIPELMTVFGVGLATIGLVLMTFNGEVLFKLGDLLVLISTISLAIHILLVDRYVKDQDPILFAIIQIGTVALLSAIISVVEGSYVLVSDMSIWVSVIFMGVFATALAFIIQNKAQQFTTPTRTAIIFIMEPVFGALFAYLYLGEIISARGYWGGLLIVLGMLFSELNFANLKRSLANKINKKEINELN</sequence>
<evidence type="ECO:0000256" key="7">
    <source>
        <dbReference type="SAM" id="Phobius"/>
    </source>
</evidence>
<dbReference type="RefSeq" id="WP_134119227.1">
    <property type="nucleotide sequence ID" value="NZ_SOEG01000061.1"/>
</dbReference>
<comment type="subcellular location">
    <subcellularLocation>
        <location evidence="1">Cell membrane</location>
        <topology evidence="1">Multi-pass membrane protein</topology>
    </subcellularLocation>
</comment>
<evidence type="ECO:0000256" key="3">
    <source>
        <dbReference type="ARBA" id="ARBA00022475"/>
    </source>
</evidence>
<keyword evidence="10" id="KW-1185">Reference proteome</keyword>
<feature type="transmembrane region" description="Helical" evidence="7">
    <location>
        <begin position="73"/>
        <end position="92"/>
    </location>
</feature>
<gene>
    <name evidence="9" type="ORF">C7959_1611</name>
</gene>
<feature type="domain" description="EamA" evidence="8">
    <location>
        <begin position="10"/>
        <end position="140"/>
    </location>
</feature>
<evidence type="ECO:0000256" key="4">
    <source>
        <dbReference type="ARBA" id="ARBA00022692"/>
    </source>
</evidence>
<feature type="domain" description="EamA" evidence="8">
    <location>
        <begin position="149"/>
        <end position="281"/>
    </location>
</feature>
<comment type="caution">
    <text evidence="9">The sequence shown here is derived from an EMBL/GenBank/DDBJ whole genome shotgun (WGS) entry which is preliminary data.</text>
</comment>
<feature type="transmembrane region" description="Helical" evidence="7">
    <location>
        <begin position="98"/>
        <end position="117"/>
    </location>
</feature>
<evidence type="ECO:0000256" key="2">
    <source>
        <dbReference type="ARBA" id="ARBA00007362"/>
    </source>
</evidence>
<accession>A0A4R8GES8</accession>
<evidence type="ECO:0000256" key="6">
    <source>
        <dbReference type="ARBA" id="ARBA00023136"/>
    </source>
</evidence>
<feature type="transmembrane region" description="Helical" evidence="7">
    <location>
        <begin position="210"/>
        <end position="229"/>
    </location>
</feature>
<organism evidence="9 10">
    <name type="scientific">Orenia marismortui</name>
    <dbReference type="NCBI Taxonomy" id="46469"/>
    <lineage>
        <taxon>Bacteria</taxon>
        <taxon>Bacillati</taxon>
        <taxon>Bacillota</taxon>
        <taxon>Clostridia</taxon>
        <taxon>Halanaerobiales</taxon>
        <taxon>Halobacteroidaceae</taxon>
        <taxon>Orenia</taxon>
    </lineage>
</organism>
<dbReference type="EMBL" id="SOEG01000061">
    <property type="protein sequence ID" value="TDX43685.1"/>
    <property type="molecule type" value="Genomic_DNA"/>
</dbReference>
<evidence type="ECO:0000313" key="10">
    <source>
        <dbReference type="Proteomes" id="UP000295832"/>
    </source>
</evidence>
<proteinExistence type="inferred from homology"/>
<dbReference type="PANTHER" id="PTHR42920:SF5">
    <property type="entry name" value="EAMA DOMAIN-CONTAINING PROTEIN"/>
    <property type="match status" value="1"/>
</dbReference>
<keyword evidence="5 7" id="KW-1133">Transmembrane helix</keyword>
<keyword evidence="4 7" id="KW-0812">Transmembrane</keyword>
<evidence type="ECO:0000259" key="8">
    <source>
        <dbReference type="Pfam" id="PF00892"/>
    </source>
</evidence>
<evidence type="ECO:0000256" key="5">
    <source>
        <dbReference type="ARBA" id="ARBA00022989"/>
    </source>
</evidence>
<name>A0A4R8GES8_9FIRM</name>
<dbReference type="Pfam" id="PF00892">
    <property type="entry name" value="EamA"/>
    <property type="match status" value="2"/>
</dbReference>
<protein>
    <submittedName>
        <fullName evidence="9">Drug/metabolite transporter (DMT)-like permease</fullName>
    </submittedName>
</protein>
<feature type="transmembrane region" description="Helical" evidence="7">
    <location>
        <begin position="266"/>
        <end position="286"/>
    </location>
</feature>
<comment type="similarity">
    <text evidence="2">Belongs to the EamA transporter family.</text>
</comment>
<dbReference type="PANTHER" id="PTHR42920">
    <property type="entry name" value="OS03G0707200 PROTEIN-RELATED"/>
    <property type="match status" value="1"/>
</dbReference>
<evidence type="ECO:0000313" key="9">
    <source>
        <dbReference type="EMBL" id="TDX43685.1"/>
    </source>
</evidence>
<feature type="transmembrane region" description="Helical" evidence="7">
    <location>
        <begin position="179"/>
        <end position="198"/>
    </location>
</feature>
<dbReference type="InterPro" id="IPR000620">
    <property type="entry name" value="EamA_dom"/>
</dbReference>
<feature type="transmembrane region" description="Helical" evidence="7">
    <location>
        <begin position="241"/>
        <end position="260"/>
    </location>
</feature>
<feature type="transmembrane region" description="Helical" evidence="7">
    <location>
        <begin position="12"/>
        <end position="33"/>
    </location>
</feature>
<dbReference type="InterPro" id="IPR037185">
    <property type="entry name" value="EmrE-like"/>
</dbReference>
<dbReference type="GO" id="GO:0005886">
    <property type="term" value="C:plasma membrane"/>
    <property type="evidence" value="ECO:0007669"/>
    <property type="project" value="UniProtKB-SubCell"/>
</dbReference>
<dbReference type="AlphaFoldDB" id="A0A4R8GES8"/>
<keyword evidence="3" id="KW-1003">Cell membrane</keyword>
<dbReference type="STRING" id="926561.GCA_000379025_02779"/>
<reference evidence="9 10" key="1">
    <citation type="submission" date="2019-03" db="EMBL/GenBank/DDBJ databases">
        <title>Subsurface microbial communities from deep shales in Ohio and West Virginia, USA.</title>
        <authorList>
            <person name="Wrighton K."/>
        </authorList>
    </citation>
    <scope>NUCLEOTIDE SEQUENCE [LARGE SCALE GENOMIC DNA]</scope>
    <source>
        <strain evidence="9 10">MSL 6dP</strain>
    </source>
</reference>
<feature type="transmembrane region" description="Helical" evidence="7">
    <location>
        <begin position="124"/>
        <end position="143"/>
    </location>
</feature>